<dbReference type="InterPro" id="IPR046357">
    <property type="entry name" value="PPIase_dom_sf"/>
</dbReference>
<proteinExistence type="predicted"/>
<dbReference type="Pfam" id="PF13616">
    <property type="entry name" value="Rotamase_3"/>
    <property type="match status" value="1"/>
</dbReference>
<dbReference type="RefSeq" id="XP_005775182.1">
    <property type="nucleotide sequence ID" value="XM_005775125.1"/>
</dbReference>
<name>A0A0D3JGW8_EMIH1</name>
<dbReference type="Gene3D" id="3.10.50.40">
    <property type="match status" value="1"/>
</dbReference>
<evidence type="ECO:0000256" key="1">
    <source>
        <dbReference type="PROSITE-ProRule" id="PRU00278"/>
    </source>
</evidence>
<dbReference type="PROSITE" id="PS50198">
    <property type="entry name" value="PPIC_PPIASE_2"/>
    <property type="match status" value="1"/>
</dbReference>
<dbReference type="GeneID" id="17268300"/>
<evidence type="ECO:0000259" key="3">
    <source>
        <dbReference type="PROSITE" id="PS50198"/>
    </source>
</evidence>
<dbReference type="EC" id="5.2.1.8" evidence="2"/>
<dbReference type="InterPro" id="IPR000297">
    <property type="entry name" value="PPIase_PpiC"/>
</dbReference>
<accession>A0A0D3JGW8</accession>
<dbReference type="PaxDb" id="2903-EOD22753"/>
<dbReference type="GO" id="GO:0003755">
    <property type="term" value="F:peptidyl-prolyl cis-trans isomerase activity"/>
    <property type="evidence" value="ECO:0007669"/>
    <property type="project" value="UniProtKB-UniRule"/>
</dbReference>
<keyword evidence="1 2" id="KW-0697">Rotamase</keyword>
<evidence type="ECO:0000313" key="4">
    <source>
        <dbReference type="EnsemblProtists" id="EOD22753"/>
    </source>
</evidence>
<comment type="catalytic activity">
    <reaction evidence="2">
        <text>[protein]-peptidylproline (omega=180) = [protein]-peptidylproline (omega=0)</text>
        <dbReference type="Rhea" id="RHEA:16237"/>
        <dbReference type="Rhea" id="RHEA-COMP:10747"/>
        <dbReference type="Rhea" id="RHEA-COMP:10748"/>
        <dbReference type="ChEBI" id="CHEBI:83833"/>
        <dbReference type="ChEBI" id="CHEBI:83834"/>
        <dbReference type="EC" id="5.2.1.8"/>
    </reaction>
</comment>
<keyword evidence="1 2" id="KW-0413">Isomerase</keyword>
<feature type="domain" description="PpiC" evidence="3">
    <location>
        <begin position="78"/>
        <end position="189"/>
    </location>
</feature>
<protein>
    <recommendedName>
        <fullName evidence="2">Peptidyl-prolyl cis-trans isomerase</fullName>
        <ecNumber evidence="2">5.2.1.8</ecNumber>
    </recommendedName>
</protein>
<dbReference type="HOGENOM" id="CLU_100797_0_0_1"/>
<dbReference type="Proteomes" id="UP000013827">
    <property type="component" value="Unassembled WGS sequence"/>
</dbReference>
<reference evidence="5" key="1">
    <citation type="journal article" date="2013" name="Nature">
        <title>Pan genome of the phytoplankton Emiliania underpins its global distribution.</title>
        <authorList>
            <person name="Read B.A."/>
            <person name="Kegel J."/>
            <person name="Klute M.J."/>
            <person name="Kuo A."/>
            <person name="Lefebvre S.C."/>
            <person name="Maumus F."/>
            <person name="Mayer C."/>
            <person name="Miller J."/>
            <person name="Monier A."/>
            <person name="Salamov A."/>
            <person name="Young J."/>
            <person name="Aguilar M."/>
            <person name="Claverie J.M."/>
            <person name="Frickenhaus S."/>
            <person name="Gonzalez K."/>
            <person name="Herman E.K."/>
            <person name="Lin Y.C."/>
            <person name="Napier J."/>
            <person name="Ogata H."/>
            <person name="Sarno A.F."/>
            <person name="Shmutz J."/>
            <person name="Schroeder D."/>
            <person name="de Vargas C."/>
            <person name="Verret F."/>
            <person name="von Dassow P."/>
            <person name="Valentin K."/>
            <person name="Van de Peer Y."/>
            <person name="Wheeler G."/>
            <person name="Dacks J.B."/>
            <person name="Delwiche C.F."/>
            <person name="Dyhrman S.T."/>
            <person name="Glockner G."/>
            <person name="John U."/>
            <person name="Richards T."/>
            <person name="Worden A.Z."/>
            <person name="Zhang X."/>
            <person name="Grigoriev I.V."/>
            <person name="Allen A.E."/>
            <person name="Bidle K."/>
            <person name="Borodovsky M."/>
            <person name="Bowler C."/>
            <person name="Brownlee C."/>
            <person name="Cock J.M."/>
            <person name="Elias M."/>
            <person name="Gladyshev V.N."/>
            <person name="Groth M."/>
            <person name="Guda C."/>
            <person name="Hadaegh A."/>
            <person name="Iglesias-Rodriguez M.D."/>
            <person name="Jenkins J."/>
            <person name="Jones B.M."/>
            <person name="Lawson T."/>
            <person name="Leese F."/>
            <person name="Lindquist E."/>
            <person name="Lobanov A."/>
            <person name="Lomsadze A."/>
            <person name="Malik S.B."/>
            <person name="Marsh M.E."/>
            <person name="Mackinder L."/>
            <person name="Mock T."/>
            <person name="Mueller-Roeber B."/>
            <person name="Pagarete A."/>
            <person name="Parker M."/>
            <person name="Probert I."/>
            <person name="Quesneville H."/>
            <person name="Raines C."/>
            <person name="Rensing S.A."/>
            <person name="Riano-Pachon D.M."/>
            <person name="Richier S."/>
            <person name="Rokitta S."/>
            <person name="Shiraiwa Y."/>
            <person name="Soanes D.M."/>
            <person name="van der Giezen M."/>
            <person name="Wahlund T.M."/>
            <person name="Williams B."/>
            <person name="Wilson W."/>
            <person name="Wolfe G."/>
            <person name="Wurch L.L."/>
        </authorList>
    </citation>
    <scope>NUCLEOTIDE SEQUENCE</scope>
</reference>
<reference evidence="4" key="2">
    <citation type="submission" date="2024-10" db="UniProtKB">
        <authorList>
            <consortium name="EnsemblProtists"/>
        </authorList>
    </citation>
    <scope>IDENTIFICATION</scope>
</reference>
<dbReference type="AlphaFoldDB" id="A0A0D3JGW8"/>
<evidence type="ECO:0000256" key="2">
    <source>
        <dbReference type="RuleBase" id="RU363014"/>
    </source>
</evidence>
<sequence length="195" mass="20093">MSPTLAALVIGTAAHGPSVHVCIAQGPPSHVLRSAAAARAAAAPLMGLLDGARSVADGAKSIADGVKAAYEDDSFVPEGFVRARHILFLASEGDCEAKAAALTARIERGEIDFDDAALRFSACPTRDLHGALGTFASLSRLREGTLSGDSMPYDGKDTAAFDRLVQTAEVGRLCTVASQWGTHIVLAPGLAVLLL</sequence>
<dbReference type="EnsemblProtists" id="EOD22753">
    <property type="protein sequence ID" value="EOD22753"/>
    <property type="gene ID" value="EMIHUDRAFT_447648"/>
</dbReference>
<organism evidence="4 5">
    <name type="scientific">Emiliania huxleyi (strain CCMP1516)</name>
    <dbReference type="NCBI Taxonomy" id="280463"/>
    <lineage>
        <taxon>Eukaryota</taxon>
        <taxon>Haptista</taxon>
        <taxon>Haptophyta</taxon>
        <taxon>Prymnesiophyceae</taxon>
        <taxon>Isochrysidales</taxon>
        <taxon>Noelaerhabdaceae</taxon>
        <taxon>Emiliania</taxon>
    </lineage>
</organism>
<dbReference type="SUPFAM" id="SSF54534">
    <property type="entry name" value="FKBP-like"/>
    <property type="match status" value="1"/>
</dbReference>
<dbReference type="KEGG" id="ehx:EMIHUDRAFT_447648"/>
<evidence type="ECO:0000313" key="5">
    <source>
        <dbReference type="Proteomes" id="UP000013827"/>
    </source>
</evidence>
<keyword evidence="5" id="KW-1185">Reference proteome</keyword>